<evidence type="ECO:0000256" key="1">
    <source>
        <dbReference type="SAM" id="Phobius"/>
    </source>
</evidence>
<proteinExistence type="predicted"/>
<accession>Q23WT5</accession>
<dbReference type="RefSeq" id="XP_001021255.2">
    <property type="nucleotide sequence ID" value="XM_001021255.2"/>
</dbReference>
<name>Q23WT5_TETTS</name>
<evidence type="ECO:0000313" key="2">
    <source>
        <dbReference type="EMBL" id="EAS01010.2"/>
    </source>
</evidence>
<dbReference type="EMBL" id="GG662606">
    <property type="protein sequence ID" value="EAS01010.2"/>
    <property type="molecule type" value="Genomic_DNA"/>
</dbReference>
<dbReference type="InParanoid" id="Q23WT5"/>
<dbReference type="AlphaFoldDB" id="Q23WT5"/>
<keyword evidence="1 2" id="KW-0812">Transmembrane</keyword>
<keyword evidence="3" id="KW-1185">Reference proteome</keyword>
<dbReference type="HOGENOM" id="CLU_895695_0_0_1"/>
<organism evidence="2 3">
    <name type="scientific">Tetrahymena thermophila (strain SB210)</name>
    <dbReference type="NCBI Taxonomy" id="312017"/>
    <lineage>
        <taxon>Eukaryota</taxon>
        <taxon>Sar</taxon>
        <taxon>Alveolata</taxon>
        <taxon>Ciliophora</taxon>
        <taxon>Intramacronucleata</taxon>
        <taxon>Oligohymenophorea</taxon>
        <taxon>Hymenostomatida</taxon>
        <taxon>Tetrahymenina</taxon>
        <taxon>Tetrahymenidae</taxon>
        <taxon>Tetrahymena</taxon>
    </lineage>
</organism>
<sequence>MNALQSQQNLSTNIQNELIYVQGKIQTHSQQLGKDSLFKISTSSLDQLGLYRKVEVFHNASQYHNYICEWKDLSILENINKLYNVSPIRYNVVTNGNIFLEDQKLSTPLLIQLSEDNFVCQQINIEFMNQLISEIYSKKQNLQNGINKENNQTKQNSLNELAENPLERLIFSGMHVEINKQYIQIMREKGKLNKGDIRISFHEIQKIATATALALKKKDCLTQLQSQNSDQKIEYFINGNKQSCNTSLFSFITKGLINQKELNDIFYSSSQTVLQSEYKKMVLYCIIISSLYLYLSYFVVGKEFYNGVFREEISQQIQEMQNKSDQIQQSIFEVDKDMLKSTLTFSSLHIFNLKVASVINRLYPSGFFILSIMLICYSQFHFHYDVINKIENDFNQLKFKKLRQNNRDMINYLNKST</sequence>
<protein>
    <submittedName>
        <fullName evidence="2">Transmembrane protein, putative</fullName>
    </submittedName>
</protein>
<dbReference type="Proteomes" id="UP000009168">
    <property type="component" value="Unassembled WGS sequence"/>
</dbReference>
<evidence type="ECO:0000313" key="3">
    <source>
        <dbReference type="Proteomes" id="UP000009168"/>
    </source>
</evidence>
<dbReference type="KEGG" id="tet:TTHERM_00777200"/>
<dbReference type="GeneID" id="7823834"/>
<reference evidence="3" key="1">
    <citation type="journal article" date="2006" name="PLoS Biol.">
        <title>Macronuclear genome sequence of the ciliate Tetrahymena thermophila, a model eukaryote.</title>
        <authorList>
            <person name="Eisen J.A."/>
            <person name="Coyne R.S."/>
            <person name="Wu M."/>
            <person name="Wu D."/>
            <person name="Thiagarajan M."/>
            <person name="Wortman J.R."/>
            <person name="Badger J.H."/>
            <person name="Ren Q."/>
            <person name="Amedeo P."/>
            <person name="Jones K.M."/>
            <person name="Tallon L.J."/>
            <person name="Delcher A.L."/>
            <person name="Salzberg S.L."/>
            <person name="Silva J.C."/>
            <person name="Haas B.J."/>
            <person name="Majoros W.H."/>
            <person name="Farzad M."/>
            <person name="Carlton J.M."/>
            <person name="Smith R.K. Jr."/>
            <person name="Garg J."/>
            <person name="Pearlman R.E."/>
            <person name="Karrer K.M."/>
            <person name="Sun L."/>
            <person name="Manning G."/>
            <person name="Elde N.C."/>
            <person name="Turkewitz A.P."/>
            <person name="Asai D.J."/>
            <person name="Wilkes D.E."/>
            <person name="Wang Y."/>
            <person name="Cai H."/>
            <person name="Collins K."/>
            <person name="Stewart B.A."/>
            <person name="Lee S.R."/>
            <person name="Wilamowska K."/>
            <person name="Weinberg Z."/>
            <person name="Ruzzo W.L."/>
            <person name="Wloga D."/>
            <person name="Gaertig J."/>
            <person name="Frankel J."/>
            <person name="Tsao C.-C."/>
            <person name="Gorovsky M.A."/>
            <person name="Keeling P.J."/>
            <person name="Waller R.F."/>
            <person name="Patron N.J."/>
            <person name="Cherry J.M."/>
            <person name="Stover N.A."/>
            <person name="Krieger C.J."/>
            <person name="del Toro C."/>
            <person name="Ryder H.F."/>
            <person name="Williamson S.C."/>
            <person name="Barbeau R.A."/>
            <person name="Hamilton E.P."/>
            <person name="Orias E."/>
        </authorList>
    </citation>
    <scope>NUCLEOTIDE SEQUENCE [LARGE SCALE GENOMIC DNA]</scope>
    <source>
        <strain evidence="3">SB210</strain>
    </source>
</reference>
<feature type="transmembrane region" description="Helical" evidence="1">
    <location>
        <begin position="362"/>
        <end position="380"/>
    </location>
</feature>
<keyword evidence="1" id="KW-0472">Membrane</keyword>
<feature type="transmembrane region" description="Helical" evidence="1">
    <location>
        <begin position="281"/>
        <end position="300"/>
    </location>
</feature>
<keyword evidence="1" id="KW-1133">Transmembrane helix</keyword>
<gene>
    <name evidence="2" type="ORF">TTHERM_00777200</name>
</gene>